<proteinExistence type="predicted"/>
<name>X0VYS1_9ZZZZ</name>
<dbReference type="EMBL" id="BARS01036670">
    <property type="protein sequence ID" value="GAG17588.1"/>
    <property type="molecule type" value="Genomic_DNA"/>
</dbReference>
<comment type="caution">
    <text evidence="1">The sequence shown here is derived from an EMBL/GenBank/DDBJ whole genome shotgun (WGS) entry which is preliminary data.</text>
</comment>
<evidence type="ECO:0000313" key="1">
    <source>
        <dbReference type="EMBL" id="GAG17588.1"/>
    </source>
</evidence>
<gene>
    <name evidence="1" type="ORF">S01H1_56329</name>
</gene>
<organism evidence="1">
    <name type="scientific">marine sediment metagenome</name>
    <dbReference type="NCBI Taxonomy" id="412755"/>
    <lineage>
        <taxon>unclassified sequences</taxon>
        <taxon>metagenomes</taxon>
        <taxon>ecological metagenomes</taxon>
    </lineage>
</organism>
<protein>
    <submittedName>
        <fullName evidence="1">Uncharacterized protein</fullName>
    </submittedName>
</protein>
<dbReference type="AlphaFoldDB" id="X0VYS1"/>
<accession>X0VYS1</accession>
<feature type="non-terminal residue" evidence="1">
    <location>
        <position position="257"/>
    </location>
</feature>
<feature type="non-terminal residue" evidence="1">
    <location>
        <position position="1"/>
    </location>
</feature>
<reference evidence="1" key="1">
    <citation type="journal article" date="2014" name="Front. Microbiol.">
        <title>High frequency of phylogenetically diverse reductive dehalogenase-homologous genes in deep subseafloor sedimentary metagenomes.</title>
        <authorList>
            <person name="Kawai M."/>
            <person name="Futagami T."/>
            <person name="Toyoda A."/>
            <person name="Takaki Y."/>
            <person name="Nishi S."/>
            <person name="Hori S."/>
            <person name="Arai W."/>
            <person name="Tsubouchi T."/>
            <person name="Morono Y."/>
            <person name="Uchiyama I."/>
            <person name="Ito T."/>
            <person name="Fujiyama A."/>
            <person name="Inagaki F."/>
            <person name="Takami H."/>
        </authorList>
    </citation>
    <scope>NUCLEOTIDE SEQUENCE</scope>
    <source>
        <strain evidence="1">Expedition CK06-06</strain>
    </source>
</reference>
<sequence>AQKLLKLSTSNDPQKIYEYMLEFDESRLVQEIGREYYKLQDKHRAKIFDDQGQPLRYKDVTDITTADPADIEFNKKLALAKREFGDFFNAETIGPADTYIKGEYHYYDQEFIDERKKYMYWVPQGRHGFWKKKNEVNEIKFGRFEAKYYNTGIAQEGKDIMKNDKNGDPTGVILKDQIFPTVKNKYRKIRLDSASGKNMRSEKFIAIQEDKTALGLARKEFYDLFMVVYNQMLAELPKNQRDQMAGRIPLIRGKILQ</sequence>